<dbReference type="GO" id="GO:0016784">
    <property type="term" value="F:3-mercaptopyruvate sulfurtransferase activity"/>
    <property type="evidence" value="ECO:0007669"/>
    <property type="project" value="UniProtKB-EC"/>
</dbReference>
<dbReference type="CDD" id="cd01448">
    <property type="entry name" value="TST_Repeat_1"/>
    <property type="match status" value="1"/>
</dbReference>
<dbReference type="GO" id="GO:0005737">
    <property type="term" value="C:cytoplasm"/>
    <property type="evidence" value="ECO:0007669"/>
    <property type="project" value="UniProtKB-SubCell"/>
</dbReference>
<evidence type="ECO:0000256" key="5">
    <source>
        <dbReference type="ARBA" id="ARBA00051793"/>
    </source>
</evidence>
<dbReference type="InterPro" id="IPR001763">
    <property type="entry name" value="Rhodanese-like_dom"/>
</dbReference>
<keyword evidence="7" id="KW-1185">Reference proteome</keyword>
<dbReference type="KEGG" id="ncb:C0V82_03255"/>
<dbReference type="SUPFAM" id="SSF52821">
    <property type="entry name" value="Rhodanese/Cell cycle control phosphatase"/>
    <property type="match status" value="2"/>
</dbReference>
<proteinExistence type="predicted"/>
<dbReference type="AlphaFoldDB" id="A0A2K9NB23"/>
<keyword evidence="4" id="KW-0677">Repeat</keyword>
<gene>
    <name evidence="6" type="ORF">C0V82_03255</name>
</gene>
<dbReference type="NCBIfam" id="NF008557">
    <property type="entry name" value="PRK11493.1"/>
    <property type="match status" value="1"/>
</dbReference>
<dbReference type="OrthoDB" id="9781034at2"/>
<evidence type="ECO:0000256" key="3">
    <source>
        <dbReference type="ARBA" id="ARBA00022679"/>
    </source>
</evidence>
<comment type="catalytic activity">
    <reaction evidence="5">
        <text>2-oxo-3-sulfanylpropanoate + [thioredoxin]-dithiol = [thioredoxin]-disulfide + hydrogen sulfide + pyruvate + H(+)</text>
        <dbReference type="Rhea" id="RHEA:21740"/>
        <dbReference type="Rhea" id="RHEA-COMP:10698"/>
        <dbReference type="Rhea" id="RHEA-COMP:10700"/>
        <dbReference type="ChEBI" id="CHEBI:15361"/>
        <dbReference type="ChEBI" id="CHEBI:15378"/>
        <dbReference type="ChEBI" id="CHEBI:29919"/>
        <dbReference type="ChEBI" id="CHEBI:29950"/>
        <dbReference type="ChEBI" id="CHEBI:50058"/>
        <dbReference type="ChEBI" id="CHEBI:57678"/>
        <dbReference type="EC" id="2.8.1.2"/>
    </reaction>
    <physiologicalReaction direction="left-to-right" evidence="5">
        <dbReference type="Rhea" id="RHEA:21741"/>
    </physiologicalReaction>
</comment>
<dbReference type="Gene3D" id="3.40.250.10">
    <property type="entry name" value="Rhodanese-like domain"/>
    <property type="match status" value="2"/>
</dbReference>
<dbReference type="InterPro" id="IPR001307">
    <property type="entry name" value="Thiosulphate_STrfase_CS"/>
</dbReference>
<keyword evidence="6" id="KW-0670">Pyruvate</keyword>
<dbReference type="InterPro" id="IPR036873">
    <property type="entry name" value="Rhodanese-like_dom_sf"/>
</dbReference>
<comment type="subcellular location">
    <subcellularLocation>
        <location evidence="1">Cytoplasm</location>
    </subcellularLocation>
</comment>
<dbReference type="PROSITE" id="PS00683">
    <property type="entry name" value="RHODANESE_2"/>
    <property type="match status" value="1"/>
</dbReference>
<reference evidence="6 7" key="1">
    <citation type="submission" date="2017-12" db="EMBL/GenBank/DDBJ databases">
        <title>Genomes of bacteria within cyanobacterial aggregates.</title>
        <authorList>
            <person name="Cai H."/>
        </authorList>
    </citation>
    <scope>NUCLEOTIDE SEQUENCE [LARGE SCALE GENOMIC DNA]</scope>
    <source>
        <strain evidence="6 7">TH16</strain>
    </source>
</reference>
<dbReference type="Pfam" id="PF00581">
    <property type="entry name" value="Rhodanese"/>
    <property type="match status" value="2"/>
</dbReference>
<dbReference type="FunFam" id="3.40.250.10:FF:000015">
    <property type="entry name" value="Sulfurtransferase"/>
    <property type="match status" value="1"/>
</dbReference>
<dbReference type="GO" id="GO:0004792">
    <property type="term" value="F:thiosulfate-cyanide sulfurtransferase activity"/>
    <property type="evidence" value="ECO:0007669"/>
    <property type="project" value="InterPro"/>
</dbReference>
<accession>A0A2K9NB23</accession>
<dbReference type="EMBL" id="CP025611">
    <property type="protein sequence ID" value="AUN29365.1"/>
    <property type="molecule type" value="Genomic_DNA"/>
</dbReference>
<dbReference type="CDD" id="cd01449">
    <property type="entry name" value="TST_Repeat_2"/>
    <property type="match status" value="1"/>
</dbReference>
<dbReference type="FunFam" id="3.40.250.10:FF:000001">
    <property type="entry name" value="Sulfurtransferase"/>
    <property type="match status" value="1"/>
</dbReference>
<dbReference type="PROSITE" id="PS50206">
    <property type="entry name" value="RHODANESE_3"/>
    <property type="match status" value="2"/>
</dbReference>
<organism evidence="6 7">
    <name type="scientific">Niveispirillum cyanobacteriorum</name>
    <dbReference type="NCBI Taxonomy" id="1612173"/>
    <lineage>
        <taxon>Bacteria</taxon>
        <taxon>Pseudomonadati</taxon>
        <taxon>Pseudomonadota</taxon>
        <taxon>Alphaproteobacteria</taxon>
        <taxon>Rhodospirillales</taxon>
        <taxon>Azospirillaceae</taxon>
        <taxon>Niveispirillum</taxon>
    </lineage>
</organism>
<keyword evidence="3 6" id="KW-0808">Transferase</keyword>
<dbReference type="PANTHER" id="PTHR11364">
    <property type="entry name" value="THIOSULFATE SULFERTANSFERASE"/>
    <property type="match status" value="1"/>
</dbReference>
<name>A0A2K9NB23_9PROT</name>
<dbReference type="Proteomes" id="UP000234752">
    <property type="component" value="Chromosome eg_1"/>
</dbReference>
<dbReference type="RefSeq" id="WP_102111101.1">
    <property type="nucleotide sequence ID" value="NZ_BMGN01000004.1"/>
</dbReference>
<evidence type="ECO:0000256" key="4">
    <source>
        <dbReference type="ARBA" id="ARBA00022737"/>
    </source>
</evidence>
<dbReference type="InterPro" id="IPR045078">
    <property type="entry name" value="TST/MPST-like"/>
</dbReference>
<dbReference type="PANTHER" id="PTHR11364:SF27">
    <property type="entry name" value="SULFURTRANSFERASE"/>
    <property type="match status" value="1"/>
</dbReference>
<evidence type="ECO:0000313" key="7">
    <source>
        <dbReference type="Proteomes" id="UP000234752"/>
    </source>
</evidence>
<evidence type="ECO:0000313" key="6">
    <source>
        <dbReference type="EMBL" id="AUN29365.1"/>
    </source>
</evidence>
<dbReference type="SMART" id="SM00450">
    <property type="entry name" value="RHOD"/>
    <property type="match status" value="2"/>
</dbReference>
<evidence type="ECO:0000256" key="1">
    <source>
        <dbReference type="ARBA" id="ARBA00004496"/>
    </source>
</evidence>
<sequence>MTDPLVSPLWLETELRNPKLRLLDASWHMPAAQRDPKAECVTKRIPGAQFFDIDAISDPNSPLPHMLPTPESFKASVEALGVGSDSIVVVYDVTGLSSAARAWWMFRVFGHDNVFVLDGGLPGWINIGGPVETGPLTAPAQGKFTPHYRAHLVRSVEDMRANLEIGAEQVLDARAAGRFEGTTPEPRAGLRGGHIPGARNLPFGDILDPETKLMLTGDALGDRFSRAGIDLSKPITTSCGSGVTAAVLTLGLYRLGVDNVALYDGSWTEWGGRSDLPVATGPAA</sequence>
<keyword evidence="2" id="KW-0963">Cytoplasm</keyword>
<evidence type="ECO:0000256" key="2">
    <source>
        <dbReference type="ARBA" id="ARBA00022490"/>
    </source>
</evidence>
<protein>
    <submittedName>
        <fullName evidence="6">3-mercaptopyruvate sulfurtransferase</fullName>
    </submittedName>
</protein>